<evidence type="ECO:0000313" key="1">
    <source>
        <dbReference type="EMBL" id="AAD54909.1"/>
    </source>
</evidence>
<dbReference type="GeneID" id="1496896"/>
<dbReference type="GeneID" id="1496888"/>
<dbReference type="EMBL" id="AF137379">
    <property type="protein sequence ID" value="AAD54909.1"/>
    <property type="molecule type" value="Genomic_DNA"/>
</dbReference>
<keyword evidence="1" id="KW-0150">Chloroplast</keyword>
<reference evidence="1" key="1">
    <citation type="journal article" date="1999" name="Proc. Natl. Acad. Sci. U.S.A.">
        <title>The complete chloroplast DNA sequence of the green alga Nephroselmis olivacea: insights into the architecture of ancestral chloroplast genomes.</title>
        <authorList>
            <person name="Turmel M."/>
            <person name="Otis C."/>
            <person name="Lemieux C."/>
        </authorList>
    </citation>
    <scope>NUCLEOTIDE SEQUENCE [LARGE SCALE GENOMIC DNA]</scope>
    <source>
        <strain>NIES-484</strain>
    </source>
</reference>
<protein>
    <submittedName>
        <fullName evidence="1">Uncharacterized protein</fullName>
    </submittedName>
</protein>
<keyword evidence="1" id="KW-0934">Plastid</keyword>
<dbReference type="RefSeq" id="NP_050909.1">
    <property type="nucleotide sequence ID" value="NC_000927.1"/>
</dbReference>
<dbReference type="RefSeq" id="NP_050938.1">
    <property type="nucleotide sequence ID" value="NC_000927.1"/>
</dbReference>
<dbReference type="AlphaFoldDB" id="Q9T4J6"/>
<accession>Q9T4J6</accession>
<geneLocation type="chloroplast" evidence="1"/>
<organism evidence="1">
    <name type="scientific">Nephroselmis olivacea</name>
    <name type="common">Green alga</name>
    <dbReference type="NCBI Taxonomy" id="31312"/>
    <lineage>
        <taxon>Eukaryota</taxon>
        <taxon>Viridiplantae</taxon>
        <taxon>Chlorophyta</taxon>
        <taxon>Nephroselmidophyceae</taxon>
        <taxon>Nephroselmidales</taxon>
        <taxon>Nephroselmidaceae</taxon>
        <taxon>Nephroselmis</taxon>
    </lineage>
</organism>
<sequence>MKENTTHALQHGHDIQTCFSHELQRADDIEHSLNAGQRIVPSNTKRVTKEDRKLAKFLQSSANDTIFLIEPKIEKIKKLPGLDSNYKEALINLEKTKRTTLINIMCNRLITPENASEFAQFLTEKVQIYESSTNQKKYKASLANKYNWGHKYTWLDIPTSKMLLRILLGLGYRETHVVRVTKSNVTKSNVVEPLLEEISFLVGRPSDQLVEHRLSVLIQLVNCITLQNFQVVYRKLGASVFNLIKTEELLAKLQMLHTANWS</sequence>
<dbReference type="EMBL" id="AF137379">
    <property type="protein sequence ID" value="AAD54880.1"/>
    <property type="molecule type" value="Genomic_DNA"/>
</dbReference>
<name>Q9T4J6_NEPOL</name>
<proteinExistence type="predicted"/>